<dbReference type="RefSeq" id="WP_100338232.1">
    <property type="nucleotide sequence ID" value="NZ_PGFA01000003.1"/>
</dbReference>
<dbReference type="Gene3D" id="6.10.340.10">
    <property type="match status" value="1"/>
</dbReference>
<dbReference type="Gene3D" id="3.30.450.20">
    <property type="entry name" value="PAS domain"/>
    <property type="match status" value="1"/>
</dbReference>
<keyword evidence="4" id="KW-0597">Phosphoprotein</keyword>
<feature type="transmembrane region" description="Helical" evidence="10">
    <location>
        <begin position="32"/>
        <end position="51"/>
    </location>
</feature>
<keyword evidence="10" id="KW-0472">Membrane</keyword>
<keyword evidence="6" id="KW-0547">Nucleotide-binding</keyword>
<comment type="caution">
    <text evidence="13">The sequence shown here is derived from an EMBL/GenBank/DDBJ whole genome shotgun (WGS) entry which is preliminary data.</text>
</comment>
<evidence type="ECO:0000313" key="14">
    <source>
        <dbReference type="Proteomes" id="UP000228535"/>
    </source>
</evidence>
<dbReference type="GO" id="GO:0005524">
    <property type="term" value="F:ATP binding"/>
    <property type="evidence" value="ECO:0007669"/>
    <property type="project" value="UniProtKB-KW"/>
</dbReference>
<evidence type="ECO:0000256" key="5">
    <source>
        <dbReference type="ARBA" id="ARBA00022679"/>
    </source>
</evidence>
<dbReference type="OrthoDB" id="1931120at2"/>
<dbReference type="SUPFAM" id="SSF47384">
    <property type="entry name" value="Homodimeric domain of signal transducing histidine kinase"/>
    <property type="match status" value="1"/>
</dbReference>
<feature type="domain" description="Histidine kinase" evidence="11">
    <location>
        <begin position="226"/>
        <end position="436"/>
    </location>
</feature>
<evidence type="ECO:0000256" key="1">
    <source>
        <dbReference type="ARBA" id="ARBA00000085"/>
    </source>
</evidence>
<dbReference type="GO" id="GO:0000155">
    <property type="term" value="F:phosphorelay sensor kinase activity"/>
    <property type="evidence" value="ECO:0007669"/>
    <property type="project" value="InterPro"/>
</dbReference>
<dbReference type="InterPro" id="IPR036890">
    <property type="entry name" value="HATPase_C_sf"/>
</dbReference>
<keyword evidence="7" id="KW-0418">Kinase</keyword>
<feature type="domain" description="HAMP" evidence="12">
    <location>
        <begin position="52"/>
        <end position="104"/>
    </location>
</feature>
<dbReference type="Pfam" id="PF13188">
    <property type="entry name" value="PAS_8"/>
    <property type="match status" value="1"/>
</dbReference>
<comment type="catalytic activity">
    <reaction evidence="1">
        <text>ATP + protein L-histidine = ADP + protein N-phospho-L-histidine.</text>
        <dbReference type="EC" id="2.7.13.3"/>
    </reaction>
</comment>
<evidence type="ECO:0000259" key="12">
    <source>
        <dbReference type="PROSITE" id="PS50885"/>
    </source>
</evidence>
<dbReference type="InterPro" id="IPR003594">
    <property type="entry name" value="HATPase_dom"/>
</dbReference>
<dbReference type="EC" id="2.7.13.3" evidence="3"/>
<dbReference type="SMART" id="SM00387">
    <property type="entry name" value="HATPase_c"/>
    <property type="match status" value="1"/>
</dbReference>
<reference evidence="13 14" key="1">
    <citation type="submission" date="2017-11" db="EMBL/GenBank/DDBJ databases">
        <title>Genomic Encyclopedia of Archaeal and Bacterial Type Strains, Phase II (KMG-II): From Individual Species to Whole Genera.</title>
        <authorList>
            <person name="Goeker M."/>
        </authorList>
    </citation>
    <scope>NUCLEOTIDE SEQUENCE [LARGE SCALE GENOMIC DNA]</scope>
    <source>
        <strain evidence="13 14">DSM 11115</strain>
    </source>
</reference>
<dbReference type="SUPFAM" id="SSF55874">
    <property type="entry name" value="ATPase domain of HSP90 chaperone/DNA topoisomerase II/histidine kinase"/>
    <property type="match status" value="1"/>
</dbReference>
<dbReference type="PROSITE" id="PS50109">
    <property type="entry name" value="HIS_KIN"/>
    <property type="match status" value="1"/>
</dbReference>
<gene>
    <name evidence="13" type="ORF">CLV45_4011</name>
</gene>
<dbReference type="SMART" id="SM00304">
    <property type="entry name" value="HAMP"/>
    <property type="match status" value="1"/>
</dbReference>
<comment type="subcellular location">
    <subcellularLocation>
        <location evidence="2">Membrane</location>
    </subcellularLocation>
</comment>
<dbReference type="Gene3D" id="1.10.287.130">
    <property type="match status" value="1"/>
</dbReference>
<dbReference type="GO" id="GO:0016020">
    <property type="term" value="C:membrane"/>
    <property type="evidence" value="ECO:0007669"/>
    <property type="project" value="UniProtKB-SubCell"/>
</dbReference>
<dbReference type="InterPro" id="IPR035965">
    <property type="entry name" value="PAS-like_dom_sf"/>
</dbReference>
<accession>A0A2M9B5Y3</accession>
<keyword evidence="10" id="KW-0812">Transmembrane</keyword>
<dbReference type="Pfam" id="PF02518">
    <property type="entry name" value="HATPase_c"/>
    <property type="match status" value="1"/>
</dbReference>
<evidence type="ECO:0000256" key="3">
    <source>
        <dbReference type="ARBA" id="ARBA00012438"/>
    </source>
</evidence>
<dbReference type="PRINTS" id="PR00344">
    <property type="entry name" value="BCTRLSENSOR"/>
</dbReference>
<evidence type="ECO:0000313" key="13">
    <source>
        <dbReference type="EMBL" id="PJJ53350.1"/>
    </source>
</evidence>
<evidence type="ECO:0000259" key="11">
    <source>
        <dbReference type="PROSITE" id="PS50109"/>
    </source>
</evidence>
<keyword evidence="8" id="KW-0067">ATP-binding</keyword>
<dbReference type="Gene3D" id="3.30.565.10">
    <property type="entry name" value="Histidine kinase-like ATPase, C-terminal domain"/>
    <property type="match status" value="1"/>
</dbReference>
<dbReference type="Proteomes" id="UP000228535">
    <property type="component" value="Unassembled WGS sequence"/>
</dbReference>
<evidence type="ECO:0000256" key="8">
    <source>
        <dbReference type="ARBA" id="ARBA00022840"/>
    </source>
</evidence>
<proteinExistence type="predicted"/>
<evidence type="ECO:0000256" key="4">
    <source>
        <dbReference type="ARBA" id="ARBA00022553"/>
    </source>
</evidence>
<dbReference type="EMBL" id="PGFA01000003">
    <property type="protein sequence ID" value="PJJ53350.1"/>
    <property type="molecule type" value="Genomic_DNA"/>
</dbReference>
<dbReference type="InterPro" id="IPR036097">
    <property type="entry name" value="HisK_dim/P_sf"/>
</dbReference>
<dbReference type="InterPro" id="IPR004358">
    <property type="entry name" value="Sig_transdc_His_kin-like_C"/>
</dbReference>
<evidence type="ECO:0000256" key="9">
    <source>
        <dbReference type="ARBA" id="ARBA00023012"/>
    </source>
</evidence>
<protein>
    <recommendedName>
        <fullName evidence="3">histidine kinase</fullName>
        <ecNumber evidence="3">2.7.13.3</ecNumber>
    </recommendedName>
</protein>
<keyword evidence="5" id="KW-0808">Transferase</keyword>
<evidence type="ECO:0000256" key="7">
    <source>
        <dbReference type="ARBA" id="ARBA00022777"/>
    </source>
</evidence>
<name>A0A2M9B5Y3_9BACT</name>
<dbReference type="InterPro" id="IPR005467">
    <property type="entry name" value="His_kinase_dom"/>
</dbReference>
<dbReference type="PANTHER" id="PTHR43065">
    <property type="entry name" value="SENSOR HISTIDINE KINASE"/>
    <property type="match status" value="1"/>
</dbReference>
<sequence>MTLRVKFLLFVVLIHGVLIALAAQLRHTNAPLFVATEVLLVISIVLTVQLYRGFVRPFQLIAAGTEAIRSKDFSMKFVPVGQKEMDQLIDVYNHMIDELRQERVTQHEKSFLLERLIQASPAGILLLDFDGRIEAANPAAERCLRLPQSQLLRQLPAELPGEWGPGLSTLQAGQPQVIQLSGIQTYRAHCSHFLDRGFTRNFIMLEELTQELIRQEKQAYEKLIRMMSHEINNSIGAINSILQSFSYYTEQLRPADQPDFAEALEVSINRNTHLANFIANFANLVRLPAPTPRPHDVHDLLRSIHRLMLVQSEKRRIRWHWQLAPEALWVELDGQQIEQALLNIVKNALESIGEDGNLTIHTSLQPPLLRIEDDGAGIAPEVQRRLFTPFFSTKRDGQGIGLTMIRDILLQHGFTFSLETTAAGTTAFTIGFGTAEKVEQPPKTLSQPTQLT</sequence>
<keyword evidence="14" id="KW-1185">Reference proteome</keyword>
<dbReference type="PANTHER" id="PTHR43065:SF10">
    <property type="entry name" value="PEROXIDE STRESS-ACTIVATED HISTIDINE KINASE MAK3"/>
    <property type="match status" value="1"/>
</dbReference>
<evidence type="ECO:0000256" key="10">
    <source>
        <dbReference type="SAM" id="Phobius"/>
    </source>
</evidence>
<dbReference type="AlphaFoldDB" id="A0A2M9B5Y3"/>
<evidence type="ECO:0000256" key="2">
    <source>
        <dbReference type="ARBA" id="ARBA00004370"/>
    </source>
</evidence>
<dbReference type="SUPFAM" id="SSF55785">
    <property type="entry name" value="PYP-like sensor domain (PAS domain)"/>
    <property type="match status" value="1"/>
</dbReference>
<organism evidence="13 14">
    <name type="scientific">Hymenobacter chitinivorans DSM 11115</name>
    <dbReference type="NCBI Taxonomy" id="1121954"/>
    <lineage>
        <taxon>Bacteria</taxon>
        <taxon>Pseudomonadati</taxon>
        <taxon>Bacteroidota</taxon>
        <taxon>Cytophagia</taxon>
        <taxon>Cytophagales</taxon>
        <taxon>Hymenobacteraceae</taxon>
        <taxon>Hymenobacter</taxon>
    </lineage>
</organism>
<evidence type="ECO:0000256" key="6">
    <source>
        <dbReference type="ARBA" id="ARBA00022741"/>
    </source>
</evidence>
<keyword evidence="10" id="KW-1133">Transmembrane helix</keyword>
<dbReference type="InterPro" id="IPR000014">
    <property type="entry name" value="PAS"/>
</dbReference>
<dbReference type="InterPro" id="IPR003660">
    <property type="entry name" value="HAMP_dom"/>
</dbReference>
<dbReference type="Pfam" id="PF00672">
    <property type="entry name" value="HAMP"/>
    <property type="match status" value="1"/>
</dbReference>
<dbReference type="PROSITE" id="PS50885">
    <property type="entry name" value="HAMP"/>
    <property type="match status" value="1"/>
</dbReference>
<keyword evidence="9" id="KW-0902">Two-component regulatory system</keyword>